<sequence>MNRDFTGNLFVTMKKQRNIETKVYKELTRYEAKKLFQLQSHHAGVGCYKAKFLGQSGECLKCDASETIEHLMIMCCESEKERHEITKFFTQKKVQQSLYMLLGGFDSEEENCMIVSLVIQFLTRIARLKDI</sequence>
<comment type="caution">
    <text evidence="1">The sequence shown here is derived from an EMBL/GenBank/DDBJ whole genome shotgun (WGS) entry which is preliminary data.</text>
</comment>
<evidence type="ECO:0000313" key="2">
    <source>
        <dbReference type="Proteomes" id="UP001187531"/>
    </source>
</evidence>
<keyword evidence="2" id="KW-1185">Reference proteome</keyword>
<reference evidence="1" key="1">
    <citation type="submission" date="2023-07" db="EMBL/GenBank/DDBJ databases">
        <title>Chromosome-level genome assembly of Artemia franciscana.</title>
        <authorList>
            <person name="Jo E."/>
        </authorList>
    </citation>
    <scope>NUCLEOTIDE SEQUENCE</scope>
    <source>
        <tissue evidence="1">Whole body</tissue>
    </source>
</reference>
<organism evidence="1 2">
    <name type="scientific">Artemia franciscana</name>
    <name type="common">Brine shrimp</name>
    <name type="synonym">Artemia sanfranciscana</name>
    <dbReference type="NCBI Taxonomy" id="6661"/>
    <lineage>
        <taxon>Eukaryota</taxon>
        <taxon>Metazoa</taxon>
        <taxon>Ecdysozoa</taxon>
        <taxon>Arthropoda</taxon>
        <taxon>Crustacea</taxon>
        <taxon>Branchiopoda</taxon>
        <taxon>Anostraca</taxon>
        <taxon>Artemiidae</taxon>
        <taxon>Artemia</taxon>
    </lineage>
</organism>
<dbReference type="AlphaFoldDB" id="A0AA88IDV7"/>
<evidence type="ECO:0000313" key="1">
    <source>
        <dbReference type="EMBL" id="KAK2727448.1"/>
    </source>
</evidence>
<dbReference type="Proteomes" id="UP001187531">
    <property type="component" value="Unassembled WGS sequence"/>
</dbReference>
<accession>A0AA88IDV7</accession>
<protein>
    <submittedName>
        <fullName evidence="1">Uncharacterized protein</fullName>
    </submittedName>
</protein>
<proteinExistence type="predicted"/>
<dbReference type="EMBL" id="JAVRJZ010000001">
    <property type="protein sequence ID" value="KAK2727448.1"/>
    <property type="molecule type" value="Genomic_DNA"/>
</dbReference>
<gene>
    <name evidence="1" type="ORF">QYM36_008065</name>
</gene>
<name>A0AA88IDV7_ARTSF</name>